<dbReference type="Proteomes" id="UP001107558">
    <property type="component" value="Chromosome 4"/>
</dbReference>
<name>A0A9J6BF20_POLVA</name>
<organism evidence="1 2">
    <name type="scientific">Polypedilum vanderplanki</name>
    <name type="common">Sleeping chironomid midge</name>
    <dbReference type="NCBI Taxonomy" id="319348"/>
    <lineage>
        <taxon>Eukaryota</taxon>
        <taxon>Metazoa</taxon>
        <taxon>Ecdysozoa</taxon>
        <taxon>Arthropoda</taxon>
        <taxon>Hexapoda</taxon>
        <taxon>Insecta</taxon>
        <taxon>Pterygota</taxon>
        <taxon>Neoptera</taxon>
        <taxon>Endopterygota</taxon>
        <taxon>Diptera</taxon>
        <taxon>Nematocera</taxon>
        <taxon>Chironomoidea</taxon>
        <taxon>Chironomidae</taxon>
        <taxon>Chironominae</taxon>
        <taxon>Polypedilum</taxon>
        <taxon>Polypedilum</taxon>
    </lineage>
</organism>
<sequence>MEFLKPKENDESKNHCKCYKFLTIALLTLNEQVLRHKNYESDKNFYNLRKITKSAVINIANLLSLTRKTVGFWNFNFCHNMMDDVSLKIKFDKVAVGDEVFKYKDVMLPGKSHDTFLKKLKVKTTIQDDDLSFLNLSQQEIDLNNTIKERNENLRKNLINETVQFLKEE</sequence>
<evidence type="ECO:0000313" key="1">
    <source>
        <dbReference type="EMBL" id="KAG5668481.1"/>
    </source>
</evidence>
<gene>
    <name evidence="1" type="ORF">PVAND_016420</name>
</gene>
<accession>A0A9J6BF20</accession>
<protein>
    <submittedName>
        <fullName evidence="1">Uncharacterized protein</fullName>
    </submittedName>
</protein>
<evidence type="ECO:0000313" key="2">
    <source>
        <dbReference type="Proteomes" id="UP001107558"/>
    </source>
</evidence>
<reference evidence="1" key="1">
    <citation type="submission" date="2021-03" db="EMBL/GenBank/DDBJ databases">
        <title>Chromosome level genome of the anhydrobiotic midge Polypedilum vanderplanki.</title>
        <authorList>
            <person name="Yoshida Y."/>
            <person name="Kikawada T."/>
            <person name="Gusev O."/>
        </authorList>
    </citation>
    <scope>NUCLEOTIDE SEQUENCE</scope>
    <source>
        <strain evidence="1">NIAS01</strain>
        <tissue evidence="1">Whole body or cell culture</tissue>
    </source>
</reference>
<keyword evidence="2" id="KW-1185">Reference proteome</keyword>
<dbReference type="OrthoDB" id="10676923at2759"/>
<comment type="caution">
    <text evidence="1">The sequence shown here is derived from an EMBL/GenBank/DDBJ whole genome shotgun (WGS) entry which is preliminary data.</text>
</comment>
<proteinExistence type="predicted"/>
<dbReference type="AlphaFoldDB" id="A0A9J6BF20"/>
<dbReference type="EMBL" id="JADBJN010000004">
    <property type="protein sequence ID" value="KAG5668481.1"/>
    <property type="molecule type" value="Genomic_DNA"/>
</dbReference>